<keyword evidence="2" id="KW-1185">Reference proteome</keyword>
<dbReference type="RefSeq" id="WP_202721056.1">
    <property type="nucleotide sequence ID" value="NZ_BPEX01000002.1"/>
</dbReference>
<dbReference type="InterPro" id="IPR020518">
    <property type="entry name" value="Tscrpt_reg_PrtN"/>
</dbReference>
<dbReference type="EMBL" id="JAESVD010000003">
    <property type="protein sequence ID" value="MBL4912821.1"/>
    <property type="molecule type" value="Genomic_DNA"/>
</dbReference>
<gene>
    <name evidence="1" type="ORF">JMA39_06685</name>
</gene>
<evidence type="ECO:0000313" key="1">
    <source>
        <dbReference type="EMBL" id="MBL4912821.1"/>
    </source>
</evidence>
<comment type="caution">
    <text evidence="1">The sequence shown here is derived from an EMBL/GenBank/DDBJ whole genome shotgun (WGS) entry which is preliminary data.</text>
</comment>
<protein>
    <submittedName>
        <fullName evidence="1">Pyocin activator PrtN family protein</fullName>
    </submittedName>
</protein>
<evidence type="ECO:0000313" key="2">
    <source>
        <dbReference type="Proteomes" id="UP000604898"/>
    </source>
</evidence>
<proteinExistence type="predicted"/>
<sequence>MRTLKPKITHTTRSLLAAQFNNQAIIRVEEIAKTLLGMEPNTAKRKAANFALPFPTFRLSDSQKSPWLVTFDELVKYVERKSCERAKLWQRMQA</sequence>
<dbReference type="Pfam" id="PF11112">
    <property type="entry name" value="PyocinActivator"/>
    <property type="match status" value="1"/>
</dbReference>
<reference evidence="1 2" key="1">
    <citation type="submission" date="2021-01" db="EMBL/GenBank/DDBJ databases">
        <title>Genome sequence of Shewanella schlegeliana JCM 11561.</title>
        <authorList>
            <person name="Zhang H."/>
            <person name="Li C."/>
        </authorList>
    </citation>
    <scope>NUCLEOTIDE SEQUENCE [LARGE SCALE GENOMIC DNA]</scope>
    <source>
        <strain evidence="1 2">JCM 11561</strain>
    </source>
</reference>
<organism evidence="1 2">
    <name type="scientific">Shewanella schlegeliana</name>
    <dbReference type="NCBI Taxonomy" id="190308"/>
    <lineage>
        <taxon>Bacteria</taxon>
        <taxon>Pseudomonadati</taxon>
        <taxon>Pseudomonadota</taxon>
        <taxon>Gammaproteobacteria</taxon>
        <taxon>Alteromonadales</taxon>
        <taxon>Shewanellaceae</taxon>
        <taxon>Shewanella</taxon>
    </lineage>
</organism>
<dbReference type="Proteomes" id="UP000604898">
    <property type="component" value="Unassembled WGS sequence"/>
</dbReference>
<accession>A0ABS1SWA2</accession>
<name>A0ABS1SWA2_9GAMM</name>